<evidence type="ECO:0000256" key="4">
    <source>
        <dbReference type="ARBA" id="ARBA00023015"/>
    </source>
</evidence>
<evidence type="ECO:0000259" key="12">
    <source>
        <dbReference type="PROSITE" id="PS50118"/>
    </source>
</evidence>
<dbReference type="CDD" id="cd04369">
    <property type="entry name" value="Bromodomain"/>
    <property type="match status" value="4"/>
</dbReference>
<feature type="domain" description="Bromo" evidence="11">
    <location>
        <begin position="421"/>
        <end position="491"/>
    </location>
</feature>
<evidence type="ECO:0000256" key="1">
    <source>
        <dbReference type="ARBA" id="ARBA00004123"/>
    </source>
</evidence>
<dbReference type="eggNOG" id="KOG1827">
    <property type="taxonomic scope" value="Eukaryota"/>
</dbReference>
<evidence type="ECO:0000256" key="9">
    <source>
        <dbReference type="PROSITE-ProRule" id="PRU00267"/>
    </source>
</evidence>
<feature type="domain" description="Bromo" evidence="11">
    <location>
        <begin position="717"/>
        <end position="787"/>
    </location>
</feature>
<keyword evidence="9" id="KW-0238">DNA-binding</keyword>
<evidence type="ECO:0000256" key="7">
    <source>
        <dbReference type="ARBA" id="ARBA00023242"/>
    </source>
</evidence>
<dbReference type="InterPro" id="IPR001025">
    <property type="entry name" value="BAH_dom"/>
</dbReference>
<evidence type="ECO:0000256" key="2">
    <source>
        <dbReference type="ARBA" id="ARBA00022737"/>
    </source>
</evidence>
<dbReference type="Proteomes" id="UP000001357">
    <property type="component" value="Unassembled WGS sequence"/>
</dbReference>
<keyword evidence="2" id="KW-0677">Repeat</keyword>
<dbReference type="InParanoid" id="A9VAM3"/>
<dbReference type="EMBL" id="CH991574">
    <property type="protein sequence ID" value="EDQ85398.1"/>
    <property type="molecule type" value="Genomic_DNA"/>
</dbReference>
<keyword evidence="15" id="KW-1185">Reference proteome</keyword>
<dbReference type="SMART" id="SM00439">
    <property type="entry name" value="BAH"/>
    <property type="match status" value="2"/>
</dbReference>
<sequence>MSKRRSRAAATAAAAAATDAAPSPKRVAVRIDMDAISRLRMRKAVIAQLLDDLEAMSIHNKPITQPFKELPSENDEPAYYQEIEKPIDFKSIRAKLNGGRYKLMRSFFDDMLLLTENALAYHRPASHAYKCALKIQETTLQRFETLLADSAQDKCGSQKARDAATTEAESALLTEEQAAALRSIELLKARREGAQTPSAVKNDRRRGKIIDALYASAFVRPTRHHVPHSSFPLRVRNKHTRERHCELFIDLPPRDMYPDYYEIIATPICINDLKQRVREPEYFLEDLMRDIRTMFDNAFTYNSPGTIVFDDALALLETAENMLTRFLDEEAADEAKMASKKKKKARPILPSSPRLGLPDGNSPPSNIIPITGASYACQNRSYYTGPSPRTPHTSLKTLLPLFVAQIRRLLNAIRSARNEEDGYDLAEPFLELPDRKQWAIYYQVIQKPISLEQIEDHLQKAKYANLDAALADLDLMFDNATTFNQADSELYQALAHETVARLKQERAQTSLAAASPAASGQASQGPPIKIRLTNLQRPGATTNAEAKSSASAEPTAFRLLQDRTRYMLASDVANALGNVGSATKLFERYTGLWRRPLSQKERGYAADELKRTLPARVTYIVKASEAQALLKGQGEDYIEANTTPAHAASAAVAAFDPEDAPVTAEDATPVDEEDDVDWYHRDPSVYRAKKPMELRRLVGRDLWLGLLDNLRQYTNEADDAIAEPFWELPTREELKDYYLTISSPKDLKTVYQNVKADRYTSAEAFVADTVLVFHNAMVYNHEASVLCKFAQSLLQIFQTQARRFLPAQAVCACPGLKTISPLSSLALALLSAMRAMRQGKRALCEEFISLPDPDEFPDYYVAISKPITLATIHENIFKETYHNLEEFVDEVKEMFYNARFYNEPSSSVNLSAPIHQDSIALQQHFVRKLHQLCAQQNVESSALRYTKEQFQLELAAQQQKIKAAVTAIKVAEIDPARRNELASYQKPADSNGPACTVPVGSYVLLANDSNPKKPKVAQVESIFDVPKMGTYLEVSYFWRPEETYHVPTKTFYANEVMAVKETYVHAASDILRPCAVMFIRDYLRFEPADIPEKDVFVCESRYNAKTRQIKPVKQWQAPKHELATKRRAQTLLAHAIPRVKSVYATADMLSGMPMLSDARNKVATDVQPPAKLKGYKFFSVYYMDNRPLCPGDYVYFKSEDDQPHLARIDFIYEKDDGNAFFVGQRFLYPGETMHQTSRLFYPNEVLHCDLEAEQPVQTIITHAYVLYISDYVRRRPLSISPSDVHVCDSSYLPKDESIVKIKGIDAPPLLEYIELPSRLTIRRTERSPLVHQQREQERAAPEPTKPVNASEAKAQDSSPEKRSASERPEPEPVTDLSTGRTDEDPQRRKPYLNPFMAFARYYRHELLKQDEMPDDIGSAIEDAWDELSEEEKTQWGEQARQETTERQEQLLPAAPIYGKRRYRREPEPEPTMNDPEVYVKAKRIQDNFEAAELASAHKRTIVSEPAKKKEHSMATMELNKRMYQVTDRGNERVVLPGKADTPTGYTMDPDRGVSYSQAYLDHLAKVAQTETSAPPAAAVSAPATAEKRLFLEAIMQLAHGFETS</sequence>
<dbReference type="STRING" id="81824.A9VAM3"/>
<dbReference type="InterPro" id="IPR043151">
    <property type="entry name" value="BAH_sf"/>
</dbReference>
<dbReference type="PANTHER" id="PTHR16062">
    <property type="entry name" value="SWI/SNF-RELATED"/>
    <property type="match status" value="1"/>
</dbReference>
<name>A9VAM3_MONBE</name>
<dbReference type="PROSITE" id="PS51038">
    <property type="entry name" value="BAH"/>
    <property type="match status" value="2"/>
</dbReference>
<keyword evidence="3" id="KW-0156">Chromatin regulator</keyword>
<dbReference type="SUPFAM" id="SSF47095">
    <property type="entry name" value="HMG-box"/>
    <property type="match status" value="1"/>
</dbReference>
<dbReference type="InterPro" id="IPR009071">
    <property type="entry name" value="HMG_box_dom"/>
</dbReference>
<evidence type="ECO:0000256" key="10">
    <source>
        <dbReference type="SAM" id="MobiDB-lite"/>
    </source>
</evidence>
<feature type="compositionally biased region" description="Basic and acidic residues" evidence="10">
    <location>
        <begin position="1324"/>
        <end position="1340"/>
    </location>
</feature>
<feature type="domain" description="Bromo" evidence="11">
    <location>
        <begin position="839"/>
        <end position="909"/>
    </location>
</feature>
<keyword evidence="5 8" id="KW-0103">Bromodomain</keyword>
<organism evidence="14 15">
    <name type="scientific">Monosiga brevicollis</name>
    <name type="common">Choanoflagellate</name>
    <dbReference type="NCBI Taxonomy" id="81824"/>
    <lineage>
        <taxon>Eukaryota</taxon>
        <taxon>Choanoflagellata</taxon>
        <taxon>Craspedida</taxon>
        <taxon>Salpingoecidae</taxon>
        <taxon>Monosiga</taxon>
    </lineage>
</organism>
<proteinExistence type="predicted"/>
<dbReference type="SMART" id="SM00297">
    <property type="entry name" value="BROMO"/>
    <property type="match status" value="5"/>
</dbReference>
<dbReference type="FunCoup" id="A9VAM3">
    <property type="interactions" value="1266"/>
</dbReference>
<evidence type="ECO:0000256" key="3">
    <source>
        <dbReference type="ARBA" id="ARBA00022853"/>
    </source>
</evidence>
<keyword evidence="7 9" id="KW-0539">Nucleus</keyword>
<evidence type="ECO:0000313" key="15">
    <source>
        <dbReference type="Proteomes" id="UP000001357"/>
    </source>
</evidence>
<dbReference type="Pfam" id="PF01426">
    <property type="entry name" value="BAH"/>
    <property type="match status" value="2"/>
</dbReference>
<evidence type="ECO:0000259" key="11">
    <source>
        <dbReference type="PROSITE" id="PS50014"/>
    </source>
</evidence>
<dbReference type="GO" id="GO:0006368">
    <property type="term" value="P:transcription elongation by RNA polymerase II"/>
    <property type="evidence" value="ECO:0000318"/>
    <property type="project" value="GO_Central"/>
</dbReference>
<evidence type="ECO:0000313" key="14">
    <source>
        <dbReference type="EMBL" id="EDQ85398.1"/>
    </source>
</evidence>
<dbReference type="Gene3D" id="1.20.920.10">
    <property type="entry name" value="Bromodomain-like"/>
    <property type="match status" value="5"/>
</dbReference>
<keyword evidence="6" id="KW-0804">Transcription</keyword>
<feature type="domain" description="BAH" evidence="13">
    <location>
        <begin position="1186"/>
        <end position="1302"/>
    </location>
</feature>
<evidence type="ECO:0000256" key="6">
    <source>
        <dbReference type="ARBA" id="ARBA00023163"/>
    </source>
</evidence>
<feature type="domain" description="HMG box" evidence="12">
    <location>
        <begin position="1388"/>
        <end position="1463"/>
    </location>
</feature>
<dbReference type="CDD" id="cd21086">
    <property type="entry name" value="WH_NTD_SMARCB1"/>
    <property type="match status" value="1"/>
</dbReference>
<protein>
    <recommendedName>
        <fullName evidence="16">Polybromo-1</fullName>
    </recommendedName>
</protein>
<dbReference type="PROSITE" id="PS50118">
    <property type="entry name" value="HMG_BOX_2"/>
    <property type="match status" value="1"/>
</dbReference>
<dbReference type="FunFam" id="1.20.920.10:FF:000173">
    <property type="entry name" value="Chromosome 8, whole genome shotgun sequence"/>
    <property type="match status" value="1"/>
</dbReference>
<dbReference type="Gene3D" id="1.10.30.10">
    <property type="entry name" value="High mobility group box domain"/>
    <property type="match status" value="1"/>
</dbReference>
<dbReference type="GO" id="GO:0003677">
    <property type="term" value="F:DNA binding"/>
    <property type="evidence" value="ECO:0007669"/>
    <property type="project" value="UniProtKB-UniRule"/>
</dbReference>
<dbReference type="InterPro" id="IPR048664">
    <property type="entry name" value="INI1_DNA-bd"/>
</dbReference>
<evidence type="ECO:0000259" key="13">
    <source>
        <dbReference type="PROSITE" id="PS51038"/>
    </source>
</evidence>
<dbReference type="GeneID" id="5895021"/>
<evidence type="ECO:0000256" key="5">
    <source>
        <dbReference type="ARBA" id="ARBA00023117"/>
    </source>
</evidence>
<dbReference type="SUPFAM" id="SSF47370">
    <property type="entry name" value="Bromodomain"/>
    <property type="match status" value="5"/>
</dbReference>
<dbReference type="GO" id="GO:0006338">
    <property type="term" value="P:chromatin remodeling"/>
    <property type="evidence" value="ECO:0000318"/>
    <property type="project" value="GO_Central"/>
</dbReference>
<evidence type="ECO:0008006" key="16">
    <source>
        <dbReference type="Google" id="ProtNLM"/>
    </source>
</evidence>
<dbReference type="PANTHER" id="PTHR16062:SF19">
    <property type="entry name" value="PROTEIN POLYBROMO-1"/>
    <property type="match status" value="1"/>
</dbReference>
<accession>A9VAM3</accession>
<gene>
    <name evidence="14" type="ORF">MONBRDRAFT_34273</name>
</gene>
<dbReference type="PROSITE" id="PS50014">
    <property type="entry name" value="BROMODOMAIN_2"/>
    <property type="match status" value="5"/>
</dbReference>
<dbReference type="CDD" id="cd00084">
    <property type="entry name" value="HMG-box_SF"/>
    <property type="match status" value="1"/>
</dbReference>
<dbReference type="InterPro" id="IPR037382">
    <property type="entry name" value="Rsc/polybromo"/>
</dbReference>
<evidence type="ECO:0000256" key="8">
    <source>
        <dbReference type="PROSITE-ProRule" id="PRU00035"/>
    </source>
</evidence>
<feature type="domain" description="Bromo" evidence="11">
    <location>
        <begin position="240"/>
        <end position="309"/>
    </location>
</feature>
<feature type="domain" description="Bromo" evidence="11">
    <location>
        <begin position="59"/>
        <end position="129"/>
    </location>
</feature>
<feature type="domain" description="BAH" evidence="13">
    <location>
        <begin position="995"/>
        <end position="1113"/>
    </location>
</feature>
<dbReference type="RefSeq" id="XP_001749809.1">
    <property type="nucleotide sequence ID" value="XM_001749757.1"/>
</dbReference>
<dbReference type="OMA" id="WQFYETL"/>
<dbReference type="InterPro" id="IPR036910">
    <property type="entry name" value="HMG_box_dom_sf"/>
</dbReference>
<dbReference type="Gene3D" id="2.30.30.490">
    <property type="match status" value="2"/>
</dbReference>
<feature type="region of interest" description="Disordered" evidence="10">
    <location>
        <begin position="1324"/>
        <end position="1391"/>
    </location>
</feature>
<feature type="region of interest" description="Disordered" evidence="10">
    <location>
        <begin position="338"/>
        <end position="362"/>
    </location>
</feature>
<dbReference type="PRINTS" id="PR00503">
    <property type="entry name" value="BROMODOMAIN"/>
</dbReference>
<dbReference type="Pfam" id="PF00439">
    <property type="entry name" value="Bromodomain"/>
    <property type="match status" value="5"/>
</dbReference>
<dbReference type="InterPro" id="IPR001487">
    <property type="entry name" value="Bromodomain"/>
</dbReference>
<dbReference type="GO" id="GO:0016586">
    <property type="term" value="C:RSC-type complex"/>
    <property type="evidence" value="ECO:0000318"/>
    <property type="project" value="GO_Central"/>
</dbReference>
<feature type="DNA-binding region" description="HMG box" evidence="9">
    <location>
        <begin position="1388"/>
        <end position="1463"/>
    </location>
</feature>
<dbReference type="GO" id="GO:0003682">
    <property type="term" value="F:chromatin binding"/>
    <property type="evidence" value="ECO:0000318"/>
    <property type="project" value="GO_Central"/>
</dbReference>
<keyword evidence="4" id="KW-0805">Transcription regulation</keyword>
<dbReference type="KEGG" id="mbr:MONBRDRAFT_34273"/>
<reference evidence="14 15" key="1">
    <citation type="journal article" date="2008" name="Nature">
        <title>The genome of the choanoflagellate Monosiga brevicollis and the origin of metazoans.</title>
        <authorList>
            <consortium name="JGI Sequencing"/>
            <person name="King N."/>
            <person name="Westbrook M.J."/>
            <person name="Young S.L."/>
            <person name="Kuo A."/>
            <person name="Abedin M."/>
            <person name="Chapman J."/>
            <person name="Fairclough S."/>
            <person name="Hellsten U."/>
            <person name="Isogai Y."/>
            <person name="Letunic I."/>
            <person name="Marr M."/>
            <person name="Pincus D."/>
            <person name="Putnam N."/>
            <person name="Rokas A."/>
            <person name="Wright K.J."/>
            <person name="Zuzow R."/>
            <person name="Dirks W."/>
            <person name="Good M."/>
            <person name="Goodstein D."/>
            <person name="Lemons D."/>
            <person name="Li W."/>
            <person name="Lyons J.B."/>
            <person name="Morris A."/>
            <person name="Nichols S."/>
            <person name="Richter D.J."/>
            <person name="Salamov A."/>
            <person name="Bork P."/>
            <person name="Lim W.A."/>
            <person name="Manning G."/>
            <person name="Miller W.T."/>
            <person name="McGinnis W."/>
            <person name="Shapiro H."/>
            <person name="Tjian R."/>
            <person name="Grigoriev I.V."/>
            <person name="Rokhsar D."/>
        </authorList>
    </citation>
    <scope>NUCLEOTIDE SEQUENCE [LARGE SCALE GENOMIC DNA]</scope>
    <source>
        <strain evidence="15">MX1 / ATCC 50154</strain>
    </source>
</reference>
<feature type="compositionally biased region" description="Basic and acidic residues" evidence="10">
    <location>
        <begin position="1358"/>
        <end position="1370"/>
    </location>
</feature>
<dbReference type="InterPro" id="IPR036427">
    <property type="entry name" value="Bromodomain-like_sf"/>
</dbReference>
<comment type="subcellular location">
    <subcellularLocation>
        <location evidence="1">Nucleus</location>
    </subcellularLocation>
</comment>